<protein>
    <recommendedName>
        <fullName evidence="6">THAP-type domain-containing protein</fullName>
    </recommendedName>
</protein>
<dbReference type="InterPro" id="IPR004875">
    <property type="entry name" value="DDE_SF_endonuclease_dom"/>
</dbReference>
<accession>A0AAD7YWL9</accession>
<keyword evidence="4 5" id="KW-0238">DNA-binding</keyword>
<dbReference type="PANTHER" id="PTHR19303:SF71">
    <property type="entry name" value="ZINC FINGER PHD-TYPE DOMAIN-CONTAINING PROTEIN"/>
    <property type="match status" value="1"/>
</dbReference>
<dbReference type="Proteomes" id="UP001231518">
    <property type="component" value="Chromosome 19"/>
</dbReference>
<evidence type="ECO:0000256" key="3">
    <source>
        <dbReference type="ARBA" id="ARBA00022833"/>
    </source>
</evidence>
<feature type="domain" description="THAP-type" evidence="6">
    <location>
        <begin position="1"/>
        <end position="87"/>
    </location>
</feature>
<comment type="caution">
    <text evidence="7">The sequence shown here is derived from an EMBL/GenBank/DDBJ whole genome shotgun (WGS) entry which is preliminary data.</text>
</comment>
<dbReference type="Gene3D" id="3.30.420.10">
    <property type="entry name" value="Ribonuclease H-like superfamily/Ribonuclease H"/>
    <property type="match status" value="1"/>
</dbReference>
<sequence>MPSCVMRYCSNYTSKTSKSQGITYHSFPTNELRCIRWVDIVRKQRNEEFWQPTKSSKICSIHFKVEDKYLSGKGYTLLKKSARGCGLTRKTTRCSYTTEDLQNAAKAVKDEGKSVNATAKEFSIKRMTFSRYLKKLNEGGDSSMSYATPRQVFSSTQEDSLKKYLLQMASIFYGYSPKDVRRLAYECANKFEIEIPPSWTANKMAGKEWLTMFLKRNLELSIRKPEPTSLGRATSFNAQNVKVFFEKLAEIMDRYEFTAADIWNIDEAGVSTVLKPNKIVAAKRKRNVGAMTSRERGTNVMVVTAVSALGNAVPAMFVFPRKQFKTHFLNGGPPECIGAGNASGWVTDEEFYQFMQHFIKHVKPSMERPVLLVLDNHCSHLNVKTLTLAKENGVVMLSFPPHCSHKLQPLDVSVFGPFKKYCAAA</sequence>
<dbReference type="SUPFAM" id="SSF57716">
    <property type="entry name" value="Glucocorticoid receptor-like (DNA-binding domain)"/>
    <property type="match status" value="1"/>
</dbReference>
<keyword evidence="3" id="KW-0862">Zinc</keyword>
<dbReference type="InterPro" id="IPR006612">
    <property type="entry name" value="THAP_Znf"/>
</dbReference>
<name>A0AAD7YWL9_MYTSE</name>
<reference evidence="7" key="1">
    <citation type="submission" date="2023-03" db="EMBL/GenBank/DDBJ databases">
        <title>Chromosome-level genomes of two armyworms, Mythimna separata and Mythimna loreyi, provide insights into the biosynthesis and reception of sex pheromones.</title>
        <authorList>
            <person name="Zhao H."/>
        </authorList>
    </citation>
    <scope>NUCLEOTIDE SEQUENCE</scope>
    <source>
        <strain evidence="7">BeijingLab</strain>
        <tissue evidence="7">Pupa</tissue>
    </source>
</reference>
<dbReference type="Pfam" id="PF03184">
    <property type="entry name" value="DDE_1"/>
    <property type="match status" value="1"/>
</dbReference>
<dbReference type="PROSITE" id="PS50950">
    <property type="entry name" value="ZF_THAP"/>
    <property type="match status" value="1"/>
</dbReference>
<dbReference type="GO" id="GO:0003677">
    <property type="term" value="F:DNA binding"/>
    <property type="evidence" value="ECO:0007669"/>
    <property type="project" value="UniProtKB-UniRule"/>
</dbReference>
<dbReference type="AlphaFoldDB" id="A0AAD7YWL9"/>
<dbReference type="InterPro" id="IPR036397">
    <property type="entry name" value="RNaseH_sf"/>
</dbReference>
<dbReference type="Pfam" id="PF05485">
    <property type="entry name" value="THAP"/>
    <property type="match status" value="1"/>
</dbReference>
<dbReference type="GO" id="GO:0008270">
    <property type="term" value="F:zinc ion binding"/>
    <property type="evidence" value="ECO:0007669"/>
    <property type="project" value="UniProtKB-KW"/>
</dbReference>
<dbReference type="GO" id="GO:0005634">
    <property type="term" value="C:nucleus"/>
    <property type="evidence" value="ECO:0007669"/>
    <property type="project" value="TreeGrafter"/>
</dbReference>
<evidence type="ECO:0000256" key="4">
    <source>
        <dbReference type="ARBA" id="ARBA00023125"/>
    </source>
</evidence>
<evidence type="ECO:0000313" key="7">
    <source>
        <dbReference type="EMBL" id="KAJ8728917.1"/>
    </source>
</evidence>
<keyword evidence="2 5" id="KW-0863">Zinc-finger</keyword>
<organism evidence="7 8">
    <name type="scientific">Mythimna separata</name>
    <name type="common">Oriental armyworm</name>
    <name type="synonym">Pseudaletia separata</name>
    <dbReference type="NCBI Taxonomy" id="271217"/>
    <lineage>
        <taxon>Eukaryota</taxon>
        <taxon>Metazoa</taxon>
        <taxon>Ecdysozoa</taxon>
        <taxon>Arthropoda</taxon>
        <taxon>Hexapoda</taxon>
        <taxon>Insecta</taxon>
        <taxon>Pterygota</taxon>
        <taxon>Neoptera</taxon>
        <taxon>Endopterygota</taxon>
        <taxon>Lepidoptera</taxon>
        <taxon>Glossata</taxon>
        <taxon>Ditrysia</taxon>
        <taxon>Noctuoidea</taxon>
        <taxon>Noctuidae</taxon>
        <taxon>Noctuinae</taxon>
        <taxon>Hadenini</taxon>
        <taxon>Mythimna</taxon>
    </lineage>
</organism>
<keyword evidence="1" id="KW-0479">Metal-binding</keyword>
<evidence type="ECO:0000259" key="6">
    <source>
        <dbReference type="PROSITE" id="PS50950"/>
    </source>
</evidence>
<keyword evidence="8" id="KW-1185">Reference proteome</keyword>
<dbReference type="PANTHER" id="PTHR19303">
    <property type="entry name" value="TRANSPOSON"/>
    <property type="match status" value="1"/>
</dbReference>
<dbReference type="EMBL" id="JARGEI010000007">
    <property type="protein sequence ID" value="KAJ8728917.1"/>
    <property type="molecule type" value="Genomic_DNA"/>
</dbReference>
<gene>
    <name evidence="7" type="ORF">PYW07_006613</name>
</gene>
<dbReference type="InterPro" id="IPR050863">
    <property type="entry name" value="CenT-Element_Derived"/>
</dbReference>
<dbReference type="InterPro" id="IPR038441">
    <property type="entry name" value="THAP_Znf_sf"/>
</dbReference>
<evidence type="ECO:0000256" key="1">
    <source>
        <dbReference type="ARBA" id="ARBA00022723"/>
    </source>
</evidence>
<evidence type="ECO:0000313" key="8">
    <source>
        <dbReference type="Proteomes" id="UP001231518"/>
    </source>
</evidence>
<evidence type="ECO:0000256" key="2">
    <source>
        <dbReference type="ARBA" id="ARBA00022771"/>
    </source>
</evidence>
<proteinExistence type="predicted"/>
<dbReference type="Gene3D" id="6.20.210.20">
    <property type="entry name" value="THAP domain"/>
    <property type="match status" value="1"/>
</dbReference>
<evidence type="ECO:0000256" key="5">
    <source>
        <dbReference type="PROSITE-ProRule" id="PRU00309"/>
    </source>
</evidence>